<name>A0A099B5U1_9HELI</name>
<organism evidence="2 3">
    <name type="scientific">Helicobacter saguini</name>
    <dbReference type="NCBI Taxonomy" id="1548018"/>
    <lineage>
        <taxon>Bacteria</taxon>
        <taxon>Pseudomonadati</taxon>
        <taxon>Campylobacterota</taxon>
        <taxon>Epsilonproteobacteria</taxon>
        <taxon>Campylobacterales</taxon>
        <taxon>Helicobacteraceae</taxon>
        <taxon>Helicobacter</taxon>
    </lineage>
</organism>
<comment type="caution">
    <text evidence="2">The sequence shown here is derived from an EMBL/GenBank/DDBJ whole genome shotgun (WGS) entry which is preliminary data.</text>
</comment>
<gene>
    <name evidence="1" type="ORF">DCO61_01665</name>
    <name evidence="2" type="ORF">LS64_006025</name>
</gene>
<reference evidence="1 4" key="4">
    <citation type="submission" date="2019-12" db="EMBL/GenBank/DDBJ databases">
        <title>Multi-Generational Helicobacter saguini Isolates.</title>
        <authorList>
            <person name="Mannion A."/>
            <person name="Shen Z."/>
            <person name="Fox J.G."/>
        </authorList>
    </citation>
    <scope>NUCLEOTIDE SEQUENCE [LARGE SCALE GENOMIC DNA]</scope>
    <source>
        <strain evidence="1">16-048</strain>
        <strain evidence="4">16-048 (F4)</strain>
    </source>
</reference>
<evidence type="ECO:0000313" key="3">
    <source>
        <dbReference type="Proteomes" id="UP000029714"/>
    </source>
</evidence>
<dbReference type="STRING" id="1548018.LS64_06110"/>
<reference evidence="2 3" key="2">
    <citation type="journal article" date="2016" name="Infect. Immun.">
        <title>Helicobacter saguini, a Novel Helicobacter Isolated from Cotton-Top Tamarins with Ulcerative Colitis, Has Proinflammatory Properties and Induces Typhlocolitis and Dysplasia in Gnotobiotic IL-10-/- Mice.</title>
        <authorList>
            <person name="Shen Z."/>
            <person name="Mannion A."/>
            <person name="Whary M.T."/>
            <person name="Muthupalani S."/>
            <person name="Sheh A."/>
            <person name="Feng Y."/>
            <person name="Gong G."/>
            <person name="Vandamme P."/>
            <person name="Holcombe H.R."/>
            <person name="Paster B.J."/>
            <person name="Fox J.G."/>
        </authorList>
    </citation>
    <scope>NUCLEOTIDE SEQUENCE [LARGE SCALE GENOMIC DNA]</scope>
    <source>
        <strain evidence="2 3">MIT 97-6194</strain>
    </source>
</reference>
<reference evidence="2 3" key="1">
    <citation type="journal article" date="2014" name="Genome Announc.">
        <title>Draft genome sequences of eight enterohepatic helicobacter species isolated from both laboratory and wild rodents.</title>
        <authorList>
            <person name="Sheh A."/>
            <person name="Shen Z."/>
            <person name="Fox J.G."/>
        </authorList>
    </citation>
    <scope>NUCLEOTIDE SEQUENCE [LARGE SCALE GENOMIC DNA]</scope>
    <source>
        <strain evidence="2 3">MIT 97-6194</strain>
    </source>
</reference>
<evidence type="ECO:0000313" key="4">
    <source>
        <dbReference type="Proteomes" id="UP000477070"/>
    </source>
</evidence>
<reference evidence="2" key="3">
    <citation type="submission" date="2018-04" db="EMBL/GenBank/DDBJ databases">
        <authorList>
            <person name="Sheh A."/>
            <person name="Shen Z."/>
            <person name="Mannion A.J."/>
            <person name="Fox J.G."/>
        </authorList>
    </citation>
    <scope>NUCLEOTIDE SEQUENCE</scope>
    <source>
        <strain evidence="2">MIT 97-6194</strain>
    </source>
</reference>
<dbReference type="Proteomes" id="UP000029714">
    <property type="component" value="Unassembled WGS sequence"/>
</dbReference>
<evidence type="ECO:0000313" key="2">
    <source>
        <dbReference type="EMBL" id="TLD94481.1"/>
    </source>
</evidence>
<accession>A0A099B5U1</accession>
<evidence type="ECO:0000313" key="1">
    <source>
        <dbReference type="EMBL" id="MWV68766.1"/>
    </source>
</evidence>
<dbReference type="EMBL" id="JRMP02000007">
    <property type="protein sequence ID" value="TLD94481.1"/>
    <property type="molecule type" value="Genomic_DNA"/>
</dbReference>
<keyword evidence="3" id="KW-1185">Reference proteome</keyword>
<dbReference type="RefSeq" id="WP_034571626.1">
    <property type="nucleotide sequence ID" value="NZ_JRMP02000007.1"/>
</dbReference>
<dbReference type="AlphaFoldDB" id="A0A099B5U1"/>
<proteinExistence type="predicted"/>
<dbReference type="Proteomes" id="UP000477070">
    <property type="component" value="Unassembled WGS sequence"/>
</dbReference>
<dbReference type="OrthoDB" id="5353659at2"/>
<protein>
    <submittedName>
        <fullName evidence="2">Uncharacterized protein</fullName>
    </submittedName>
</protein>
<dbReference type="EMBL" id="QBIU01000001">
    <property type="protein sequence ID" value="MWV68766.1"/>
    <property type="molecule type" value="Genomic_DNA"/>
</dbReference>
<sequence length="431" mass="51303">MKVLVPNYEQHNKLLESRKNKEVYLAINTKINCIDDWCPHGNRRISNRKIGIFLGKIMFIQDKQGKTILEYIPTRIDNNILEKEVDTLNPLWLDEINEGYKRAKLIEEFYGTYRKYYPQNVKTKCKRGLSTIVLNKEQIISYFKELHTLNTTFIQNYVNTLNTNGGIVAYPTYSVPYEAIGIIPPDKDFYDSVDWLYFRNYLMYDSLLSKFGYLNVIEFMDKNPHYRSIIPFFDELFYPYFIWSLKEYLLVYYQGVFAEKSNQLFNLASHIDDRDSIFSGKNKYAKLYDYTDNIINNILKSKELIDEVKFCCLDTRRLGISWGYCNDGFFHIEPLNYIPYIVPIEKKNGLAFRRIVILNNTLNNKIKPFYEPSPTGKYHYEPSPRGKYYFAFLEYYTKTFVEFYPRIYPSKANPPQGWSKEMMDKLDLKLE</sequence>